<evidence type="ECO:0000256" key="2">
    <source>
        <dbReference type="ARBA" id="ARBA00004922"/>
    </source>
</evidence>
<protein>
    <recommendedName>
        <fullName evidence="4">mannosyl-oligosaccharide 1,2-alpha-mannosidase</fullName>
        <ecNumber evidence="4">3.2.1.113</ecNumber>
    </recommendedName>
</protein>
<comment type="pathway">
    <text evidence="2">Protein modification; protein glycosylation.</text>
</comment>
<dbReference type="GO" id="GO:0005783">
    <property type="term" value="C:endoplasmic reticulum"/>
    <property type="evidence" value="ECO:0007669"/>
    <property type="project" value="TreeGrafter"/>
</dbReference>
<keyword evidence="8" id="KW-1015">Disulfide bond</keyword>
<dbReference type="InterPro" id="IPR012341">
    <property type="entry name" value="6hp_glycosidase-like_sf"/>
</dbReference>
<evidence type="ECO:0000256" key="10">
    <source>
        <dbReference type="ARBA" id="ARBA00048605"/>
    </source>
</evidence>
<dbReference type="GO" id="GO:0005768">
    <property type="term" value="C:endosome"/>
    <property type="evidence" value="ECO:0007669"/>
    <property type="project" value="TreeGrafter"/>
</dbReference>
<dbReference type="InterPro" id="IPR036026">
    <property type="entry name" value="Seven-hairpin_glycosidases"/>
</dbReference>
<dbReference type="SUPFAM" id="SSF48225">
    <property type="entry name" value="Seven-hairpin glycosidases"/>
    <property type="match status" value="1"/>
</dbReference>
<reference evidence="11" key="1">
    <citation type="submission" date="2023-04" db="EMBL/GenBank/DDBJ databases">
        <authorList>
            <person name="Vijverberg K."/>
            <person name="Xiong W."/>
            <person name="Schranz E."/>
        </authorList>
    </citation>
    <scope>NUCLEOTIDE SEQUENCE</scope>
</reference>
<evidence type="ECO:0000256" key="9">
    <source>
        <dbReference type="ARBA" id="ARBA00047669"/>
    </source>
</evidence>
<dbReference type="PANTHER" id="PTHR11742">
    <property type="entry name" value="MANNOSYL-OLIGOSACCHARIDE ALPHA-1,2-MANNOSIDASE-RELATED"/>
    <property type="match status" value="1"/>
</dbReference>
<evidence type="ECO:0000313" key="11">
    <source>
        <dbReference type="EMBL" id="CAI9281196.1"/>
    </source>
</evidence>
<dbReference type="InterPro" id="IPR001382">
    <property type="entry name" value="Glyco_hydro_47"/>
</dbReference>
<evidence type="ECO:0000256" key="1">
    <source>
        <dbReference type="ARBA" id="ARBA00001913"/>
    </source>
</evidence>
<organism evidence="11 12">
    <name type="scientific">Lactuca saligna</name>
    <name type="common">Willowleaf lettuce</name>
    <dbReference type="NCBI Taxonomy" id="75948"/>
    <lineage>
        <taxon>Eukaryota</taxon>
        <taxon>Viridiplantae</taxon>
        <taxon>Streptophyta</taxon>
        <taxon>Embryophyta</taxon>
        <taxon>Tracheophyta</taxon>
        <taxon>Spermatophyta</taxon>
        <taxon>Magnoliopsida</taxon>
        <taxon>eudicotyledons</taxon>
        <taxon>Gunneridae</taxon>
        <taxon>Pentapetalae</taxon>
        <taxon>asterids</taxon>
        <taxon>campanulids</taxon>
        <taxon>Asterales</taxon>
        <taxon>Asteraceae</taxon>
        <taxon>Cichorioideae</taxon>
        <taxon>Cichorieae</taxon>
        <taxon>Lactucinae</taxon>
        <taxon>Lactuca</taxon>
    </lineage>
</organism>
<comment type="catalytic activity">
    <reaction evidence="10">
        <text>N(4)-(alpha-D-Man-(1-&gt;2)-alpha-D-Man-(1-&gt;2)-alpha-D-Man-(1-&gt;3)-[alpha-D-Man-(1-&gt;2)-alpha-D-Man-(1-&gt;3)-[alpha-D-Man-(1-&gt;2)-alpha-D-Man-(1-&gt;6)]-alpha-D-Man-(1-&gt;6)]-beta-D-Man-(1-&gt;4)-beta-D-GlcNAc-(1-&gt;4)-beta-D-GlcNAc)-L-asparaginyl-[protein] (N-glucan mannose isomer 9A1,2,3B1,2,3) + 4 H2O = N(4)-(alpha-D-Man-(1-&gt;3)-[alpha-D-Man-(1-&gt;3)-[alpha-D-Man-(1-&gt;6)]-alpha-D-Man-(1-&gt;6)]-beta-D-Man-(1-&gt;4)-beta-D-GlcNAc-(1-&gt;4)-beta-D-GlcNAc)-L-asparaginyl-[protein] (N-glucan mannose isomer 5A1,2) + 4 beta-D-mannose</text>
        <dbReference type="Rhea" id="RHEA:56008"/>
        <dbReference type="Rhea" id="RHEA-COMP:14356"/>
        <dbReference type="Rhea" id="RHEA-COMP:14367"/>
        <dbReference type="ChEBI" id="CHEBI:15377"/>
        <dbReference type="ChEBI" id="CHEBI:28563"/>
        <dbReference type="ChEBI" id="CHEBI:59087"/>
        <dbReference type="ChEBI" id="CHEBI:139493"/>
        <dbReference type="EC" id="3.2.1.113"/>
    </reaction>
</comment>
<dbReference type="InterPro" id="IPR050749">
    <property type="entry name" value="Glycosyl_Hydrolase_47"/>
</dbReference>
<dbReference type="PANTHER" id="PTHR11742:SF55">
    <property type="entry name" value="ENDOPLASMIC RETICULUM MANNOSYL-OLIGOSACCHARIDE 1,2-ALPHA-MANNOSIDASE"/>
    <property type="match status" value="1"/>
</dbReference>
<evidence type="ECO:0000256" key="3">
    <source>
        <dbReference type="ARBA" id="ARBA00007658"/>
    </source>
</evidence>
<dbReference type="GO" id="GO:0005509">
    <property type="term" value="F:calcium ion binding"/>
    <property type="evidence" value="ECO:0007669"/>
    <property type="project" value="InterPro"/>
</dbReference>
<evidence type="ECO:0000256" key="4">
    <source>
        <dbReference type="ARBA" id="ARBA00012238"/>
    </source>
</evidence>
<dbReference type="GO" id="GO:0005802">
    <property type="term" value="C:trans-Golgi network"/>
    <property type="evidence" value="ECO:0007669"/>
    <property type="project" value="TreeGrafter"/>
</dbReference>
<dbReference type="GO" id="GO:0016020">
    <property type="term" value="C:membrane"/>
    <property type="evidence" value="ECO:0007669"/>
    <property type="project" value="InterPro"/>
</dbReference>
<evidence type="ECO:0000256" key="8">
    <source>
        <dbReference type="ARBA" id="ARBA00023157"/>
    </source>
</evidence>
<comment type="catalytic activity">
    <reaction evidence="9">
        <text>N(4)-(alpha-D-Man-(1-&gt;2)-alpha-D-Man-(1-&gt;2)-alpha-D-Man-(1-&gt;3)-[alpha-D-Man-(1-&gt;3)-[alpha-D-Man-(1-&gt;2)-alpha-D-Man-(1-&gt;6)]-alpha-D-Man-(1-&gt;6)]-beta-D-Man-(1-&gt;4)-beta-D-GlcNAc-(1-&gt;4)-beta-D-GlcNAc)-L-asparaginyl-[protein] (N-glucan mannose isomer 8A1,2,3B1,3) + 3 H2O = N(4)-(alpha-D-Man-(1-&gt;3)-[alpha-D-Man-(1-&gt;3)-[alpha-D-Man-(1-&gt;6)]-alpha-D-Man-(1-&gt;6)]-beta-D-Man-(1-&gt;4)-beta-D-GlcNAc-(1-&gt;4)-beta-D-GlcNAc)-L-asparaginyl-[protein] (N-glucan mannose isomer 5A1,2) + 3 beta-D-mannose</text>
        <dbReference type="Rhea" id="RHEA:56028"/>
        <dbReference type="Rhea" id="RHEA-COMP:14358"/>
        <dbReference type="Rhea" id="RHEA-COMP:14367"/>
        <dbReference type="ChEBI" id="CHEBI:15377"/>
        <dbReference type="ChEBI" id="CHEBI:28563"/>
        <dbReference type="ChEBI" id="CHEBI:59087"/>
        <dbReference type="ChEBI" id="CHEBI:60628"/>
        <dbReference type="EC" id="3.2.1.113"/>
    </reaction>
</comment>
<sequence length="177" mass="20789">MTFLKQLVIYSTHYILTFLKQLVMVLVHRALVQKHINIVAIIAPRHPDLGQEIAHGYSEENLDGGNKSSEYIHDIVIKHADRHNLLRPETLESLFVLYRITEDSKYREWGWSIFIRHFVHKHSLLNLRTSPYNQVMVTMVHEGSYFHEAQFDSKMKELLSSDGLVFFTSYDFFTHNG</sequence>
<keyword evidence="7" id="KW-0106">Calcium</keyword>
<evidence type="ECO:0000256" key="6">
    <source>
        <dbReference type="ARBA" id="ARBA00022801"/>
    </source>
</evidence>
<dbReference type="Gene3D" id="1.50.10.10">
    <property type="match status" value="1"/>
</dbReference>
<evidence type="ECO:0000256" key="5">
    <source>
        <dbReference type="ARBA" id="ARBA00022723"/>
    </source>
</evidence>
<comment type="cofactor">
    <cofactor evidence="1">
        <name>Ca(2+)</name>
        <dbReference type="ChEBI" id="CHEBI:29108"/>
    </cofactor>
</comment>
<keyword evidence="12" id="KW-1185">Reference proteome</keyword>
<dbReference type="EMBL" id="OX465080">
    <property type="protein sequence ID" value="CAI9281196.1"/>
    <property type="molecule type" value="Genomic_DNA"/>
</dbReference>
<dbReference type="Proteomes" id="UP001177003">
    <property type="component" value="Chromosome 4"/>
</dbReference>
<proteinExistence type="inferred from homology"/>
<dbReference type="GO" id="GO:0005975">
    <property type="term" value="P:carbohydrate metabolic process"/>
    <property type="evidence" value="ECO:0007669"/>
    <property type="project" value="InterPro"/>
</dbReference>
<keyword evidence="6" id="KW-0378">Hydrolase</keyword>
<comment type="similarity">
    <text evidence="3">Belongs to the glycosyl hydrolase 47 family.</text>
</comment>
<dbReference type="Pfam" id="PF01532">
    <property type="entry name" value="Glyco_hydro_47"/>
    <property type="match status" value="1"/>
</dbReference>
<gene>
    <name evidence="11" type="ORF">LSALG_LOCUS20908</name>
</gene>
<evidence type="ECO:0000256" key="7">
    <source>
        <dbReference type="ARBA" id="ARBA00022837"/>
    </source>
</evidence>
<dbReference type="GO" id="GO:0004571">
    <property type="term" value="F:mannosyl-oligosaccharide 1,2-alpha-mannosidase activity"/>
    <property type="evidence" value="ECO:0007669"/>
    <property type="project" value="UniProtKB-EC"/>
</dbReference>
<name>A0AA35YVT1_LACSI</name>
<dbReference type="EC" id="3.2.1.113" evidence="4"/>
<keyword evidence="5" id="KW-0479">Metal-binding</keyword>
<evidence type="ECO:0000313" key="12">
    <source>
        <dbReference type="Proteomes" id="UP001177003"/>
    </source>
</evidence>
<dbReference type="AlphaFoldDB" id="A0AA35YVT1"/>
<accession>A0AA35YVT1</accession>